<comment type="caution">
    <text evidence="2">The sequence shown here is derived from an EMBL/GenBank/DDBJ whole genome shotgun (WGS) entry which is preliminary data.</text>
</comment>
<evidence type="ECO:0000313" key="3">
    <source>
        <dbReference type="Proteomes" id="UP000195440"/>
    </source>
</evidence>
<accession>A0A1Y3P2H2</accession>
<dbReference type="SUPFAM" id="SSF55729">
    <property type="entry name" value="Acyl-CoA N-acyltransferases (Nat)"/>
    <property type="match status" value="1"/>
</dbReference>
<protein>
    <submittedName>
        <fullName evidence="2">GCN5 family acetyltransferase</fullName>
    </submittedName>
</protein>
<dbReference type="PROSITE" id="PS51186">
    <property type="entry name" value="GNAT"/>
    <property type="match status" value="1"/>
</dbReference>
<name>A0A1Y3P2H2_9PSED</name>
<organism evidence="2 3">
    <name type="scientific">Pseudomonas caspiana</name>
    <dbReference type="NCBI Taxonomy" id="1451454"/>
    <lineage>
        <taxon>Bacteria</taxon>
        <taxon>Pseudomonadati</taxon>
        <taxon>Pseudomonadota</taxon>
        <taxon>Gammaproteobacteria</taxon>
        <taxon>Pseudomonadales</taxon>
        <taxon>Pseudomonadaceae</taxon>
        <taxon>Pseudomonas</taxon>
    </lineage>
</organism>
<evidence type="ECO:0000313" key="2">
    <source>
        <dbReference type="EMBL" id="OUM70984.1"/>
    </source>
</evidence>
<dbReference type="PANTHER" id="PTHR43610:SF1">
    <property type="entry name" value="N-ACETYLTRANSFERASE DOMAIN-CONTAINING PROTEIN"/>
    <property type="match status" value="1"/>
</dbReference>
<dbReference type="RefSeq" id="WP_087274188.1">
    <property type="nucleotide sequence ID" value="NZ_JBJGBV010000010.1"/>
</dbReference>
<dbReference type="AlphaFoldDB" id="A0A1Y3P2H2"/>
<keyword evidence="3" id="KW-1185">Reference proteome</keyword>
<dbReference type="Gene3D" id="3.40.630.30">
    <property type="match status" value="1"/>
</dbReference>
<dbReference type="Pfam" id="PF13302">
    <property type="entry name" value="Acetyltransf_3"/>
    <property type="match status" value="1"/>
</dbReference>
<feature type="domain" description="N-acetyltransferase" evidence="1">
    <location>
        <begin position="13"/>
        <end position="173"/>
    </location>
</feature>
<dbReference type="InterPro" id="IPR016181">
    <property type="entry name" value="Acyl_CoA_acyltransferase"/>
</dbReference>
<proteinExistence type="predicted"/>
<reference evidence="2 3" key="1">
    <citation type="journal article" date="2017" name="Syst. Appl. Microbiol.">
        <title>Pseudomonas caspiana sp. nov., a citrus pathogen in the Pseudomonas syringae phylogenetic group.</title>
        <authorList>
            <person name="Busquets A."/>
            <person name="Gomila M."/>
            <person name="Beiki F."/>
            <person name="Mulet M."/>
            <person name="Rahimian H."/>
            <person name="Garcia-Valdes E."/>
            <person name="Lalucat J."/>
        </authorList>
    </citation>
    <scope>NUCLEOTIDE SEQUENCE [LARGE SCALE GENOMIC DNA]</scope>
    <source>
        <strain evidence="2 3">FBF102</strain>
    </source>
</reference>
<dbReference type="InterPro" id="IPR000182">
    <property type="entry name" value="GNAT_dom"/>
</dbReference>
<keyword evidence="2" id="KW-0808">Transferase</keyword>
<sequence>MNENTPTLTSQTIELRLLTEQDAPALLRAAADGELWNMNMTVIPGPDTVDQYLDKAMQGLHSGTVLPFLIVRRETQEPLGSTRFWKIDRANRKMEIGHTWLAESAQRSSVNTEAKYLMLCHAFEVMNAVRVQFTTDELNEKSRAAILRIGATQEGIVRHERIMPDGRKRNSVRFSIIDTEWPQVKLALQHKLAGYAVS</sequence>
<dbReference type="OrthoDB" id="5295305at2"/>
<dbReference type="PANTHER" id="PTHR43610">
    <property type="entry name" value="BLL6696 PROTEIN"/>
    <property type="match status" value="1"/>
</dbReference>
<dbReference type="Proteomes" id="UP000195440">
    <property type="component" value="Unassembled WGS sequence"/>
</dbReference>
<dbReference type="EMBL" id="LOHF01000036">
    <property type="protein sequence ID" value="OUM70984.1"/>
    <property type="molecule type" value="Genomic_DNA"/>
</dbReference>
<dbReference type="GO" id="GO:0016747">
    <property type="term" value="F:acyltransferase activity, transferring groups other than amino-acyl groups"/>
    <property type="evidence" value="ECO:0007669"/>
    <property type="project" value="InterPro"/>
</dbReference>
<evidence type="ECO:0000259" key="1">
    <source>
        <dbReference type="PROSITE" id="PS51186"/>
    </source>
</evidence>
<gene>
    <name evidence="2" type="ORF">AUC60_25475</name>
</gene>